<gene>
    <name evidence="1" type="ORF">HDK90DRAFT_512163</name>
</gene>
<reference evidence="1 2" key="1">
    <citation type="submission" date="2024-04" db="EMBL/GenBank/DDBJ databases">
        <title>Phyllosticta paracitricarpa is synonymous to the EU quarantine fungus P. citricarpa based on phylogenomic analyses.</title>
        <authorList>
            <consortium name="Lawrence Berkeley National Laboratory"/>
            <person name="Van Ingen-Buijs V.A."/>
            <person name="Van Westerhoven A.C."/>
            <person name="Haridas S."/>
            <person name="Skiadas P."/>
            <person name="Martin F."/>
            <person name="Groenewald J.Z."/>
            <person name="Crous P.W."/>
            <person name="Seidl M.F."/>
        </authorList>
    </citation>
    <scope>NUCLEOTIDE SEQUENCE [LARGE SCALE GENOMIC DNA]</scope>
    <source>
        <strain evidence="1 2">CBS 123374</strain>
    </source>
</reference>
<evidence type="ECO:0000313" key="1">
    <source>
        <dbReference type="EMBL" id="KAK8232211.1"/>
    </source>
</evidence>
<organism evidence="1 2">
    <name type="scientific">Phyllosticta capitalensis</name>
    <dbReference type="NCBI Taxonomy" id="121624"/>
    <lineage>
        <taxon>Eukaryota</taxon>
        <taxon>Fungi</taxon>
        <taxon>Dikarya</taxon>
        <taxon>Ascomycota</taxon>
        <taxon>Pezizomycotina</taxon>
        <taxon>Dothideomycetes</taxon>
        <taxon>Dothideomycetes incertae sedis</taxon>
        <taxon>Botryosphaeriales</taxon>
        <taxon>Phyllostictaceae</taxon>
        <taxon>Phyllosticta</taxon>
    </lineage>
</organism>
<sequence length="252" mass="27704">MDLNIHLAMSSPIEEQGVIQVTPVIRLHKARVLQKESAENHLGRGAGEAIPTGLVRLALIIILMELGARGGLLKTLVTRNVLVARPSQDPAGGISNRLLKDLVHLTSSIVHLDLTVDVGDHHLKGLVPPALTTGTESEARGRRLQAQLWFAKGHPGDKLPEFQQTIEFLDSTRLCHYTSLRMCLGMQAEIGFGSTYEEPKIKALLQEEDRLHLRGSPGTRLLFLRKTPQARILLQLSNSSRVFALNVLPLIA</sequence>
<proteinExistence type="predicted"/>
<protein>
    <submittedName>
        <fullName evidence="1">Uncharacterized protein</fullName>
    </submittedName>
</protein>
<evidence type="ECO:0000313" key="2">
    <source>
        <dbReference type="Proteomes" id="UP001492380"/>
    </source>
</evidence>
<dbReference type="EMBL" id="JBBWRZ010000007">
    <property type="protein sequence ID" value="KAK8232211.1"/>
    <property type="molecule type" value="Genomic_DNA"/>
</dbReference>
<dbReference type="Proteomes" id="UP001492380">
    <property type="component" value="Unassembled WGS sequence"/>
</dbReference>
<comment type="caution">
    <text evidence="1">The sequence shown here is derived from an EMBL/GenBank/DDBJ whole genome shotgun (WGS) entry which is preliminary data.</text>
</comment>
<keyword evidence="2" id="KW-1185">Reference proteome</keyword>
<accession>A0ABR1YK83</accession>
<name>A0ABR1YK83_9PEZI</name>